<name>A0A7J3G2Y5_CALS0</name>
<organism evidence="3">
    <name type="scientific">Caldiarchaeum subterraneum</name>
    <dbReference type="NCBI Taxonomy" id="311458"/>
    <lineage>
        <taxon>Archaea</taxon>
        <taxon>Nitrososphaerota</taxon>
        <taxon>Candidatus Caldarchaeales</taxon>
        <taxon>Candidatus Caldarchaeaceae</taxon>
        <taxon>Candidatus Caldarchaeum</taxon>
    </lineage>
</organism>
<sequence length="95" mass="10394">MTKDVHEIPIGKRRISFYALGCIAAFASGYKSVILKARGARINDAVNVSQLVTRLAPHIQVSKVDIGTQKLNKGDKEVSVSTMEITLEPRKTGKK</sequence>
<dbReference type="Pfam" id="PF01918">
    <property type="entry name" value="Alba"/>
    <property type="match status" value="1"/>
</dbReference>
<feature type="domain" description="DNA/RNA-binding protein Alba-like" evidence="2">
    <location>
        <begin position="6"/>
        <end position="67"/>
    </location>
</feature>
<feature type="transmembrane region" description="Helical" evidence="1">
    <location>
        <begin position="15"/>
        <end position="33"/>
    </location>
</feature>
<keyword evidence="1" id="KW-0472">Membrane</keyword>
<dbReference type="InterPro" id="IPR036882">
    <property type="entry name" value="Alba-like_dom_sf"/>
</dbReference>
<dbReference type="Gene3D" id="3.30.110.20">
    <property type="entry name" value="Alba-like domain"/>
    <property type="match status" value="1"/>
</dbReference>
<dbReference type="AlphaFoldDB" id="A0A7J3G2Y5"/>
<keyword evidence="1" id="KW-0812">Transmembrane</keyword>
<reference evidence="3" key="1">
    <citation type="journal article" date="2020" name="mSystems">
        <title>Genome- and Community-Level Interaction Insights into Carbon Utilization and Element Cycling Functions of Hydrothermarchaeota in Hydrothermal Sediment.</title>
        <authorList>
            <person name="Zhou Z."/>
            <person name="Liu Y."/>
            <person name="Xu W."/>
            <person name="Pan J."/>
            <person name="Luo Z.H."/>
            <person name="Li M."/>
        </authorList>
    </citation>
    <scope>NUCLEOTIDE SEQUENCE [LARGE SCALE GENOMIC DNA]</scope>
    <source>
        <strain evidence="3">SpSt-669</strain>
    </source>
</reference>
<evidence type="ECO:0000259" key="2">
    <source>
        <dbReference type="Pfam" id="PF01918"/>
    </source>
</evidence>
<dbReference type="GO" id="GO:0003676">
    <property type="term" value="F:nucleic acid binding"/>
    <property type="evidence" value="ECO:0007669"/>
    <property type="project" value="InterPro"/>
</dbReference>
<dbReference type="InterPro" id="IPR002775">
    <property type="entry name" value="DNA/RNA-bd_Alba-like"/>
</dbReference>
<dbReference type="EMBL" id="DTCM01000007">
    <property type="protein sequence ID" value="HGL40156.1"/>
    <property type="molecule type" value="Genomic_DNA"/>
</dbReference>
<keyword evidence="1" id="KW-1133">Transmembrane helix</keyword>
<evidence type="ECO:0000313" key="3">
    <source>
        <dbReference type="EMBL" id="HGL40156.1"/>
    </source>
</evidence>
<dbReference type="SUPFAM" id="SSF82704">
    <property type="entry name" value="AlbA-like"/>
    <property type="match status" value="1"/>
</dbReference>
<accession>A0A7J3G2Y5</accession>
<proteinExistence type="predicted"/>
<evidence type="ECO:0000256" key="1">
    <source>
        <dbReference type="SAM" id="Phobius"/>
    </source>
</evidence>
<comment type="caution">
    <text evidence="3">The sequence shown here is derived from an EMBL/GenBank/DDBJ whole genome shotgun (WGS) entry which is preliminary data.</text>
</comment>
<gene>
    <name evidence="3" type="ORF">ENU43_00585</name>
</gene>
<protein>
    <recommendedName>
        <fullName evidence="2">DNA/RNA-binding protein Alba-like domain-containing protein</fullName>
    </recommendedName>
</protein>